<comment type="subcellular location">
    <subcellularLocation>
        <location evidence="2">Membrane</location>
        <topology evidence="2">Multi-pass membrane protein</topology>
    </subcellularLocation>
</comment>
<evidence type="ECO:0000256" key="3">
    <source>
        <dbReference type="ARBA" id="ARBA00022448"/>
    </source>
</evidence>
<evidence type="ECO:0000256" key="12">
    <source>
        <dbReference type="SAM" id="Phobius"/>
    </source>
</evidence>
<evidence type="ECO:0000256" key="8">
    <source>
        <dbReference type="ARBA" id="ARBA00022989"/>
    </source>
</evidence>
<accession>A0AA39GMI8</accession>
<feature type="region of interest" description="Disordered" evidence="11">
    <location>
        <begin position="1"/>
        <end position="34"/>
    </location>
</feature>
<gene>
    <name evidence="14" type="ORF">NLU13_3329</name>
</gene>
<dbReference type="PANTHER" id="PTHR15422:SF45">
    <property type="entry name" value="CYTOCHROME B561 DOMAIN-CONTAINING PROTEIN"/>
    <property type="match status" value="1"/>
</dbReference>
<comment type="cofactor">
    <cofactor evidence="1">
        <name>heme b</name>
        <dbReference type="ChEBI" id="CHEBI:60344"/>
    </cofactor>
</comment>
<evidence type="ECO:0000259" key="13">
    <source>
        <dbReference type="PROSITE" id="PS50939"/>
    </source>
</evidence>
<evidence type="ECO:0000313" key="15">
    <source>
        <dbReference type="Proteomes" id="UP001175261"/>
    </source>
</evidence>
<proteinExistence type="predicted"/>
<feature type="transmembrane region" description="Helical" evidence="12">
    <location>
        <begin position="112"/>
        <end position="132"/>
    </location>
</feature>
<dbReference type="EMBL" id="JAPDFR010000002">
    <property type="protein sequence ID" value="KAK0389756.1"/>
    <property type="molecule type" value="Genomic_DNA"/>
</dbReference>
<dbReference type="GO" id="GO:0046872">
    <property type="term" value="F:metal ion binding"/>
    <property type="evidence" value="ECO:0007669"/>
    <property type="project" value="UniProtKB-KW"/>
</dbReference>
<keyword evidence="10 12" id="KW-0472">Membrane</keyword>
<feature type="transmembrane region" description="Helical" evidence="12">
    <location>
        <begin position="81"/>
        <end position="100"/>
    </location>
</feature>
<evidence type="ECO:0000256" key="9">
    <source>
        <dbReference type="ARBA" id="ARBA00023004"/>
    </source>
</evidence>
<evidence type="ECO:0000256" key="1">
    <source>
        <dbReference type="ARBA" id="ARBA00001970"/>
    </source>
</evidence>
<feature type="transmembrane region" description="Helical" evidence="12">
    <location>
        <begin position="188"/>
        <end position="207"/>
    </location>
</feature>
<feature type="transmembrane region" description="Helical" evidence="12">
    <location>
        <begin position="219"/>
        <end position="237"/>
    </location>
</feature>
<keyword evidence="5 12" id="KW-0812">Transmembrane</keyword>
<keyword evidence="9" id="KW-0408">Iron</keyword>
<evidence type="ECO:0000256" key="6">
    <source>
        <dbReference type="ARBA" id="ARBA00022723"/>
    </source>
</evidence>
<dbReference type="Gene3D" id="1.20.120.1770">
    <property type="match status" value="1"/>
</dbReference>
<dbReference type="InterPro" id="IPR006593">
    <property type="entry name" value="Cyt_b561/ferric_Rdtase_TM"/>
</dbReference>
<keyword evidence="7" id="KW-0249">Electron transport</keyword>
<keyword evidence="15" id="KW-1185">Reference proteome</keyword>
<dbReference type="PANTHER" id="PTHR15422">
    <property type="entry name" value="OS05G0565100 PROTEIN"/>
    <property type="match status" value="1"/>
</dbReference>
<dbReference type="InterPro" id="IPR045150">
    <property type="entry name" value="CYB561D1/2"/>
</dbReference>
<protein>
    <recommendedName>
        <fullName evidence="13">Cytochrome b561 domain-containing protein</fullName>
    </recommendedName>
</protein>
<keyword evidence="6" id="KW-0479">Metal-binding</keyword>
<evidence type="ECO:0000256" key="5">
    <source>
        <dbReference type="ARBA" id="ARBA00022692"/>
    </source>
</evidence>
<feature type="transmembrane region" description="Helical" evidence="12">
    <location>
        <begin position="46"/>
        <end position="69"/>
    </location>
</feature>
<evidence type="ECO:0000256" key="7">
    <source>
        <dbReference type="ARBA" id="ARBA00022982"/>
    </source>
</evidence>
<dbReference type="GO" id="GO:0016020">
    <property type="term" value="C:membrane"/>
    <property type="evidence" value="ECO:0007669"/>
    <property type="project" value="UniProtKB-SubCell"/>
</dbReference>
<keyword evidence="4" id="KW-0349">Heme</keyword>
<dbReference type="Proteomes" id="UP001175261">
    <property type="component" value="Unassembled WGS sequence"/>
</dbReference>
<evidence type="ECO:0000256" key="2">
    <source>
        <dbReference type="ARBA" id="ARBA00004141"/>
    </source>
</evidence>
<keyword evidence="3" id="KW-0813">Transport</keyword>
<feature type="domain" description="Cytochrome b561" evidence="13">
    <location>
        <begin position="44"/>
        <end position="242"/>
    </location>
</feature>
<evidence type="ECO:0000256" key="10">
    <source>
        <dbReference type="ARBA" id="ARBA00023136"/>
    </source>
</evidence>
<feature type="transmembrane region" description="Helical" evidence="12">
    <location>
        <begin position="152"/>
        <end position="176"/>
    </location>
</feature>
<dbReference type="AlphaFoldDB" id="A0AA39GMI8"/>
<dbReference type="CDD" id="cd08761">
    <property type="entry name" value="Cyt_b561_CYB561D2_like"/>
    <property type="match status" value="1"/>
</dbReference>
<reference evidence="14" key="1">
    <citation type="submission" date="2022-10" db="EMBL/GenBank/DDBJ databases">
        <title>Determination and structural analysis of whole genome sequence of Sarocladium strictum F4-1.</title>
        <authorList>
            <person name="Hu L."/>
            <person name="Jiang Y."/>
        </authorList>
    </citation>
    <scope>NUCLEOTIDE SEQUENCE</scope>
    <source>
        <strain evidence="14">F4-1</strain>
    </source>
</reference>
<sequence length="253" mass="27248">MSSATGIPERDSRGSEAGRQASETEPLLGRPGDAVQQEDKPIAQNLVIGTGVLAQFGVWILLIWVWVAVLRRPVILFSGHPLAQTVGILALVQAILIVQPTHTGAQKRRGRVLHGSLNLVSLLAFVAGVAIIEYNKISSNGVHFHSVHGYLGVITSAILALQYLVGITMWLIPALYGGEDNARSLYKYHRFSGYFILALLLATVISATKTDFNVNVLGLQLWGSVVLSILILAGVYPRIHLTKLGVKSASQGE</sequence>
<keyword evidence="8 12" id="KW-1133">Transmembrane helix</keyword>
<evidence type="ECO:0000256" key="4">
    <source>
        <dbReference type="ARBA" id="ARBA00022617"/>
    </source>
</evidence>
<evidence type="ECO:0000256" key="11">
    <source>
        <dbReference type="SAM" id="MobiDB-lite"/>
    </source>
</evidence>
<dbReference type="GO" id="GO:0140575">
    <property type="term" value="F:transmembrane monodehydroascorbate reductase activity"/>
    <property type="evidence" value="ECO:0007669"/>
    <property type="project" value="InterPro"/>
</dbReference>
<name>A0AA39GMI8_SARSR</name>
<organism evidence="14 15">
    <name type="scientific">Sarocladium strictum</name>
    <name type="common">Black bundle disease fungus</name>
    <name type="synonym">Acremonium strictum</name>
    <dbReference type="NCBI Taxonomy" id="5046"/>
    <lineage>
        <taxon>Eukaryota</taxon>
        <taxon>Fungi</taxon>
        <taxon>Dikarya</taxon>
        <taxon>Ascomycota</taxon>
        <taxon>Pezizomycotina</taxon>
        <taxon>Sordariomycetes</taxon>
        <taxon>Hypocreomycetidae</taxon>
        <taxon>Hypocreales</taxon>
        <taxon>Sarocladiaceae</taxon>
        <taxon>Sarocladium</taxon>
    </lineage>
</organism>
<dbReference type="PROSITE" id="PS50939">
    <property type="entry name" value="CYTOCHROME_B561"/>
    <property type="match status" value="1"/>
</dbReference>
<dbReference type="SMART" id="SM00665">
    <property type="entry name" value="B561"/>
    <property type="match status" value="1"/>
</dbReference>
<dbReference type="Pfam" id="PF03188">
    <property type="entry name" value="Cytochrom_B561"/>
    <property type="match status" value="1"/>
</dbReference>
<evidence type="ECO:0000313" key="14">
    <source>
        <dbReference type="EMBL" id="KAK0389756.1"/>
    </source>
</evidence>
<comment type="caution">
    <text evidence="14">The sequence shown here is derived from an EMBL/GenBank/DDBJ whole genome shotgun (WGS) entry which is preliminary data.</text>
</comment>